<reference evidence="7 8" key="1">
    <citation type="journal article" date="2020" name="G3 (Bethesda)">
        <title>Improved Reference Genome for Cyclotella cryptica CCMP332, a Model for Cell Wall Morphogenesis, Salinity Adaptation, and Lipid Production in Diatoms (Bacillariophyta).</title>
        <authorList>
            <person name="Roberts W.R."/>
            <person name="Downey K.M."/>
            <person name="Ruck E.C."/>
            <person name="Traller J.C."/>
            <person name="Alverson A.J."/>
        </authorList>
    </citation>
    <scope>NUCLEOTIDE SEQUENCE [LARGE SCALE GENOMIC DNA]</scope>
    <source>
        <strain evidence="7 8">CCMP332</strain>
    </source>
</reference>
<proteinExistence type="predicted"/>
<evidence type="ECO:0000256" key="1">
    <source>
        <dbReference type="ARBA" id="ARBA00004127"/>
    </source>
</evidence>
<evidence type="ECO:0000256" key="2">
    <source>
        <dbReference type="ARBA" id="ARBA00022692"/>
    </source>
</evidence>
<evidence type="ECO:0000313" key="8">
    <source>
        <dbReference type="Proteomes" id="UP001516023"/>
    </source>
</evidence>
<feature type="transmembrane region" description="Helical" evidence="5">
    <location>
        <begin position="198"/>
        <end position="218"/>
    </location>
</feature>
<evidence type="ECO:0000256" key="5">
    <source>
        <dbReference type="SAM" id="Phobius"/>
    </source>
</evidence>
<dbReference type="GO" id="GO:0012505">
    <property type="term" value="C:endomembrane system"/>
    <property type="evidence" value="ECO:0007669"/>
    <property type="project" value="UniProtKB-SubCell"/>
</dbReference>
<protein>
    <recommendedName>
        <fullName evidence="6">DUF202 domain-containing protein</fullName>
    </recommendedName>
</protein>
<dbReference type="Pfam" id="PF02656">
    <property type="entry name" value="DUF202"/>
    <property type="match status" value="1"/>
</dbReference>
<evidence type="ECO:0000256" key="3">
    <source>
        <dbReference type="ARBA" id="ARBA00022989"/>
    </source>
</evidence>
<gene>
    <name evidence="7" type="ORF">HJC23_000672</name>
</gene>
<dbReference type="PANTHER" id="PTHR46140:SF1">
    <property type="entry name" value="VACUOLAR TRANSPORTER CHAPERONE COMPLEX SUBUNIT 4-RELATED"/>
    <property type="match status" value="1"/>
</dbReference>
<keyword evidence="8" id="KW-1185">Reference proteome</keyword>
<name>A0ABD3Q8I9_9STRA</name>
<keyword evidence="2 5" id="KW-0812">Transmembrane</keyword>
<dbReference type="PANTHER" id="PTHR46140">
    <property type="entry name" value="VACUOLAR TRANSPORTER CHAPERONE 1-RELATED"/>
    <property type="match status" value="1"/>
</dbReference>
<keyword evidence="3 5" id="KW-1133">Transmembrane helix</keyword>
<dbReference type="Proteomes" id="UP001516023">
    <property type="component" value="Unassembled WGS sequence"/>
</dbReference>
<feature type="domain" description="DUF202" evidence="6">
    <location>
        <begin position="120"/>
        <end position="185"/>
    </location>
</feature>
<feature type="transmembrane region" description="Helical" evidence="5">
    <location>
        <begin position="129"/>
        <end position="148"/>
    </location>
</feature>
<dbReference type="AlphaFoldDB" id="A0ABD3Q8I9"/>
<feature type="transmembrane region" description="Helical" evidence="5">
    <location>
        <begin position="160"/>
        <end position="178"/>
    </location>
</feature>
<dbReference type="InterPro" id="IPR051572">
    <property type="entry name" value="VTC_Complex_Subunit"/>
</dbReference>
<evidence type="ECO:0000259" key="6">
    <source>
        <dbReference type="Pfam" id="PF02656"/>
    </source>
</evidence>
<evidence type="ECO:0000256" key="4">
    <source>
        <dbReference type="ARBA" id="ARBA00023136"/>
    </source>
</evidence>
<comment type="subcellular location">
    <subcellularLocation>
        <location evidence="1">Endomembrane system</location>
        <topology evidence="1">Multi-pass membrane protein</topology>
    </subcellularLocation>
</comment>
<accession>A0ABD3Q8I9</accession>
<organism evidence="7 8">
    <name type="scientific">Cyclotella cryptica</name>
    <dbReference type="NCBI Taxonomy" id="29204"/>
    <lineage>
        <taxon>Eukaryota</taxon>
        <taxon>Sar</taxon>
        <taxon>Stramenopiles</taxon>
        <taxon>Ochrophyta</taxon>
        <taxon>Bacillariophyta</taxon>
        <taxon>Coscinodiscophyceae</taxon>
        <taxon>Thalassiosirophycidae</taxon>
        <taxon>Stephanodiscales</taxon>
        <taxon>Stephanodiscaceae</taxon>
        <taxon>Cyclotella</taxon>
    </lineage>
</organism>
<evidence type="ECO:0000313" key="7">
    <source>
        <dbReference type="EMBL" id="KAL3796169.1"/>
    </source>
</evidence>
<sequence>MVMDCVVLCVYGLTARRPPATDPCFQGCTMPVIGDGPTIYFNATVGVDQNPEAASFADFNPRPVSVDVQADAPFAASIDSTGWFTVLFGRKPTNAFAATSENTGTMVMNRTSPSVKVDPKVFFANERTFLAWLHVSVILAGASVAIVALSDTQTTTENQLYGVILLPISIAFIVYAMMQYSRRASMIRRQAPGPFVDVAGPTLLSISLIVALVAHFSIKLSTLL</sequence>
<keyword evidence="4 5" id="KW-0472">Membrane</keyword>
<dbReference type="EMBL" id="JABMIG020000065">
    <property type="protein sequence ID" value="KAL3796169.1"/>
    <property type="molecule type" value="Genomic_DNA"/>
</dbReference>
<dbReference type="InterPro" id="IPR003807">
    <property type="entry name" value="DUF202"/>
</dbReference>
<comment type="caution">
    <text evidence="7">The sequence shown here is derived from an EMBL/GenBank/DDBJ whole genome shotgun (WGS) entry which is preliminary data.</text>
</comment>